<evidence type="ECO:0000313" key="3">
    <source>
        <dbReference type="EMBL" id="TWR27375.1"/>
    </source>
</evidence>
<dbReference type="Proteomes" id="UP000320042">
    <property type="component" value="Unassembled WGS sequence"/>
</dbReference>
<feature type="transmembrane region" description="Helical" evidence="1">
    <location>
        <begin position="49"/>
        <end position="67"/>
    </location>
</feature>
<comment type="caution">
    <text evidence="3">The sequence shown here is derived from an EMBL/GenBank/DDBJ whole genome shotgun (WGS) entry which is preliminary data.</text>
</comment>
<evidence type="ECO:0000313" key="4">
    <source>
        <dbReference type="Proteomes" id="UP000320042"/>
    </source>
</evidence>
<keyword evidence="1" id="KW-0812">Transmembrane</keyword>
<evidence type="ECO:0000256" key="1">
    <source>
        <dbReference type="SAM" id="Phobius"/>
    </source>
</evidence>
<proteinExistence type="predicted"/>
<organism evidence="3 4">
    <name type="scientific">Mucilaginibacter pallidiroseus</name>
    <dbReference type="NCBI Taxonomy" id="2599295"/>
    <lineage>
        <taxon>Bacteria</taxon>
        <taxon>Pseudomonadati</taxon>
        <taxon>Bacteroidota</taxon>
        <taxon>Sphingobacteriia</taxon>
        <taxon>Sphingobacteriales</taxon>
        <taxon>Sphingobacteriaceae</taxon>
        <taxon>Mucilaginibacter</taxon>
    </lineage>
</organism>
<feature type="signal peptide" evidence="2">
    <location>
        <begin position="1"/>
        <end position="25"/>
    </location>
</feature>
<evidence type="ECO:0000256" key="2">
    <source>
        <dbReference type="SAM" id="SignalP"/>
    </source>
</evidence>
<sequence length="76" mass="8206">MKGIIFKRTLFTLTGTLLLNLCAFAQDCEDGPGLPGADPDAGPCEIPLDTWVIVLVIVAVIFAAYRLNQKQRSLTA</sequence>
<dbReference type="RefSeq" id="WP_146382343.1">
    <property type="nucleotide sequence ID" value="NZ_VOEJ01000006.1"/>
</dbReference>
<keyword evidence="1" id="KW-1133">Transmembrane helix</keyword>
<keyword evidence="4" id="KW-1185">Reference proteome</keyword>
<protein>
    <recommendedName>
        <fullName evidence="5">Signal peptidase</fullName>
    </recommendedName>
</protein>
<keyword evidence="1" id="KW-0472">Membrane</keyword>
<evidence type="ECO:0008006" key="5">
    <source>
        <dbReference type="Google" id="ProtNLM"/>
    </source>
</evidence>
<keyword evidence="2" id="KW-0732">Signal</keyword>
<dbReference type="AlphaFoldDB" id="A0A563U7R1"/>
<accession>A0A563U7R1</accession>
<reference evidence="3 4" key="1">
    <citation type="submission" date="2019-07" db="EMBL/GenBank/DDBJ databases">
        <authorList>
            <person name="Kim J."/>
        </authorList>
    </citation>
    <scope>NUCLEOTIDE SEQUENCE [LARGE SCALE GENOMIC DNA]</scope>
    <source>
        <strain evidence="4">dk17</strain>
    </source>
</reference>
<dbReference type="EMBL" id="VOEJ01000006">
    <property type="protein sequence ID" value="TWR27375.1"/>
    <property type="molecule type" value="Genomic_DNA"/>
</dbReference>
<feature type="chain" id="PRO_5021973481" description="Signal peptidase" evidence="2">
    <location>
        <begin position="26"/>
        <end position="76"/>
    </location>
</feature>
<gene>
    <name evidence="3" type="ORF">FPZ43_12895</name>
</gene>
<name>A0A563U7R1_9SPHI</name>